<feature type="domain" description="Peptidase S1" evidence="4">
    <location>
        <begin position="34"/>
        <end position="277"/>
    </location>
</feature>
<reference evidence="5" key="1">
    <citation type="submission" date="2022-03" db="EMBL/GenBank/DDBJ databases">
        <authorList>
            <person name="Tunstrom K."/>
        </authorList>
    </citation>
    <scope>NUCLEOTIDE SEQUENCE</scope>
</reference>
<name>A0AAU9TXE9_EUPED</name>
<dbReference type="PROSITE" id="PS50240">
    <property type="entry name" value="TRYPSIN_DOM"/>
    <property type="match status" value="1"/>
</dbReference>
<comment type="similarity">
    <text evidence="2">Belongs to the peptidase S1 family. CLIP subfamily.</text>
</comment>
<keyword evidence="3" id="KW-0732">Signal</keyword>
<dbReference type="InterPro" id="IPR018114">
    <property type="entry name" value="TRYPSIN_HIS"/>
</dbReference>
<dbReference type="InterPro" id="IPR051487">
    <property type="entry name" value="Ser/Thr_Proteases_Immune/Dev"/>
</dbReference>
<dbReference type="InterPro" id="IPR043504">
    <property type="entry name" value="Peptidase_S1_PA_chymotrypsin"/>
</dbReference>
<dbReference type="EMBL" id="CAKOGL010000009">
    <property type="protein sequence ID" value="CAH2090498.1"/>
    <property type="molecule type" value="Genomic_DNA"/>
</dbReference>
<gene>
    <name evidence="5" type="ORF">EEDITHA_LOCUS6448</name>
</gene>
<protein>
    <recommendedName>
        <fullName evidence="4">Peptidase S1 domain-containing protein</fullName>
    </recommendedName>
</protein>
<dbReference type="Pfam" id="PF00089">
    <property type="entry name" value="Trypsin"/>
    <property type="match status" value="1"/>
</dbReference>
<dbReference type="PANTHER" id="PTHR24256">
    <property type="entry name" value="TRYPTASE-RELATED"/>
    <property type="match status" value="1"/>
</dbReference>
<evidence type="ECO:0000313" key="5">
    <source>
        <dbReference type="EMBL" id="CAH2090498.1"/>
    </source>
</evidence>
<proteinExistence type="inferred from homology"/>
<feature type="chain" id="PRO_5043706687" description="Peptidase S1 domain-containing protein" evidence="3">
    <location>
        <begin position="22"/>
        <end position="281"/>
    </location>
</feature>
<evidence type="ECO:0000256" key="3">
    <source>
        <dbReference type="SAM" id="SignalP"/>
    </source>
</evidence>
<dbReference type="InterPro" id="IPR009003">
    <property type="entry name" value="Peptidase_S1_PA"/>
</dbReference>
<dbReference type="InterPro" id="IPR001254">
    <property type="entry name" value="Trypsin_dom"/>
</dbReference>
<evidence type="ECO:0000313" key="6">
    <source>
        <dbReference type="Proteomes" id="UP001153954"/>
    </source>
</evidence>
<feature type="signal peptide" evidence="3">
    <location>
        <begin position="1"/>
        <end position="21"/>
    </location>
</feature>
<dbReference type="Proteomes" id="UP001153954">
    <property type="component" value="Unassembled WGS sequence"/>
</dbReference>
<dbReference type="AlphaFoldDB" id="A0AAU9TXE9"/>
<organism evidence="5 6">
    <name type="scientific">Euphydryas editha</name>
    <name type="common">Edith's checkerspot</name>
    <dbReference type="NCBI Taxonomy" id="104508"/>
    <lineage>
        <taxon>Eukaryota</taxon>
        <taxon>Metazoa</taxon>
        <taxon>Ecdysozoa</taxon>
        <taxon>Arthropoda</taxon>
        <taxon>Hexapoda</taxon>
        <taxon>Insecta</taxon>
        <taxon>Pterygota</taxon>
        <taxon>Neoptera</taxon>
        <taxon>Endopterygota</taxon>
        <taxon>Lepidoptera</taxon>
        <taxon>Glossata</taxon>
        <taxon>Ditrysia</taxon>
        <taxon>Papilionoidea</taxon>
        <taxon>Nymphalidae</taxon>
        <taxon>Nymphalinae</taxon>
        <taxon>Euphydryas</taxon>
    </lineage>
</organism>
<evidence type="ECO:0000256" key="1">
    <source>
        <dbReference type="ARBA" id="ARBA00023157"/>
    </source>
</evidence>
<dbReference type="GO" id="GO:0004252">
    <property type="term" value="F:serine-type endopeptidase activity"/>
    <property type="evidence" value="ECO:0007669"/>
    <property type="project" value="InterPro"/>
</dbReference>
<dbReference type="GO" id="GO:0006508">
    <property type="term" value="P:proteolysis"/>
    <property type="evidence" value="ECO:0007669"/>
    <property type="project" value="InterPro"/>
</dbReference>
<dbReference type="InterPro" id="IPR001314">
    <property type="entry name" value="Peptidase_S1A"/>
</dbReference>
<dbReference type="PROSITE" id="PS00134">
    <property type="entry name" value="TRYPSIN_HIS"/>
    <property type="match status" value="1"/>
</dbReference>
<keyword evidence="6" id="KW-1185">Reference proteome</keyword>
<dbReference type="SUPFAM" id="SSF50494">
    <property type="entry name" value="Trypsin-like serine proteases"/>
    <property type="match status" value="1"/>
</dbReference>
<dbReference type="CDD" id="cd00190">
    <property type="entry name" value="Tryp_SPc"/>
    <property type="match status" value="1"/>
</dbReference>
<comment type="caution">
    <text evidence="5">The sequence shown here is derived from an EMBL/GenBank/DDBJ whole genome shotgun (WGS) entry which is preliminary data.</text>
</comment>
<dbReference type="PROSITE" id="PS51257">
    <property type="entry name" value="PROKAR_LIPOPROTEIN"/>
    <property type="match status" value="1"/>
</dbReference>
<sequence>MFKNSILDVVILLFLINTSISCNHEPCDTPDQRITGGVISQRNSRPFQVALYLRVGALGEIGFCGGSLIHQQWVLTAAHCCFHGEEEVTHVQAVLGAYSLYDRYENGRRMINVEEIVVHPDWDPSTLANDLALLRLSNVVQSSETIGVIRLPYLSMVESNFAGIGAITSGWGIASEGVTFISPTLREKLMTVMSDPLCNTIYFNNLPPNFICGFSSDSSGTCKGDNGGPMTIFSNSMQETILVGVATFVSTSGCNSDLPSVFTRVQRHLNWISNVTGIVLD</sequence>
<evidence type="ECO:0000256" key="2">
    <source>
        <dbReference type="ARBA" id="ARBA00024195"/>
    </source>
</evidence>
<dbReference type="PRINTS" id="PR00722">
    <property type="entry name" value="CHYMOTRYPSIN"/>
</dbReference>
<keyword evidence="1" id="KW-1015">Disulfide bond</keyword>
<accession>A0AAU9TXE9</accession>
<dbReference type="SMART" id="SM00020">
    <property type="entry name" value="Tryp_SPc"/>
    <property type="match status" value="1"/>
</dbReference>
<dbReference type="FunFam" id="2.40.10.10:FF:000004">
    <property type="entry name" value="Tryptase gamma 1"/>
    <property type="match status" value="1"/>
</dbReference>
<dbReference type="Gene3D" id="2.40.10.10">
    <property type="entry name" value="Trypsin-like serine proteases"/>
    <property type="match status" value="1"/>
</dbReference>
<evidence type="ECO:0000259" key="4">
    <source>
        <dbReference type="PROSITE" id="PS50240"/>
    </source>
</evidence>